<evidence type="ECO:0000256" key="10">
    <source>
        <dbReference type="ARBA" id="ARBA00023160"/>
    </source>
</evidence>
<dbReference type="SUPFAM" id="SSF48371">
    <property type="entry name" value="ARM repeat"/>
    <property type="match status" value="1"/>
</dbReference>
<comment type="catalytic activity">
    <reaction evidence="19">
        <text>(2E)-decenoyl-CoA + NADPH + H(+) = decanoyl-CoA + NADP(+)</text>
        <dbReference type="Rhea" id="RHEA:44960"/>
        <dbReference type="ChEBI" id="CHEBI:15378"/>
        <dbReference type="ChEBI" id="CHEBI:57783"/>
        <dbReference type="ChEBI" id="CHEBI:58349"/>
        <dbReference type="ChEBI" id="CHEBI:61406"/>
        <dbReference type="ChEBI" id="CHEBI:61430"/>
    </reaction>
    <physiologicalReaction direction="left-to-right" evidence="19">
        <dbReference type="Rhea" id="RHEA:44961"/>
    </physiologicalReaction>
</comment>
<keyword evidence="7" id="KW-0560">Oxidoreductase</keyword>
<evidence type="ECO:0000256" key="14">
    <source>
        <dbReference type="ARBA" id="ARBA00041063"/>
    </source>
</evidence>
<dbReference type="Proteomes" id="UP000708148">
    <property type="component" value="Unassembled WGS sequence"/>
</dbReference>
<evidence type="ECO:0000256" key="8">
    <source>
        <dbReference type="ARBA" id="ARBA00023098"/>
    </source>
</evidence>
<evidence type="ECO:0000256" key="19">
    <source>
        <dbReference type="ARBA" id="ARBA00049386"/>
    </source>
</evidence>
<dbReference type="InterPro" id="IPR010281">
    <property type="entry name" value="DUF885"/>
</dbReference>
<evidence type="ECO:0000256" key="20">
    <source>
        <dbReference type="ARBA" id="ARBA00049559"/>
    </source>
</evidence>
<dbReference type="OrthoDB" id="1669814at2759"/>
<evidence type="ECO:0000313" key="22">
    <source>
        <dbReference type="EMBL" id="CAD7703609.1"/>
    </source>
</evidence>
<comment type="catalytic activity">
    <reaction evidence="16">
        <text>(2E)-tetradecenoyl-CoA + NADPH + H(+) = tetradecanoyl-CoA + NADP(+)</text>
        <dbReference type="Rhea" id="RHEA:44968"/>
        <dbReference type="ChEBI" id="CHEBI:15378"/>
        <dbReference type="ChEBI" id="CHEBI:57385"/>
        <dbReference type="ChEBI" id="CHEBI:57783"/>
        <dbReference type="ChEBI" id="CHEBI:58349"/>
        <dbReference type="ChEBI" id="CHEBI:61405"/>
    </reaction>
    <physiologicalReaction direction="left-to-right" evidence="16">
        <dbReference type="Rhea" id="RHEA:44969"/>
    </physiologicalReaction>
</comment>
<name>A0A8S1JBX0_9CHLO</name>
<evidence type="ECO:0000256" key="15">
    <source>
        <dbReference type="ARBA" id="ARBA00047570"/>
    </source>
</evidence>
<comment type="catalytic activity">
    <reaction evidence="18">
        <text>a (2E)-enoyl-CoA + NADPH + H(+) = a 2,3-saturated acyl-CoA + NADP(+)</text>
        <dbReference type="Rhea" id="RHEA:33763"/>
        <dbReference type="ChEBI" id="CHEBI:15378"/>
        <dbReference type="ChEBI" id="CHEBI:57783"/>
        <dbReference type="ChEBI" id="CHEBI:58349"/>
        <dbReference type="ChEBI" id="CHEBI:58856"/>
        <dbReference type="ChEBI" id="CHEBI:65111"/>
        <dbReference type="EC" id="1.3.1.38"/>
    </reaction>
    <physiologicalReaction direction="left-to-right" evidence="18">
        <dbReference type="Rhea" id="RHEA:33764"/>
    </physiologicalReaction>
</comment>
<comment type="subcellular location">
    <subcellularLocation>
        <location evidence="1">Peroxisome</location>
    </subcellularLocation>
</comment>
<keyword evidence="6" id="KW-0521">NADP</keyword>
<keyword evidence="10" id="KW-0275">Fatty acid biosynthesis</keyword>
<evidence type="ECO:0000256" key="18">
    <source>
        <dbReference type="ARBA" id="ARBA00049251"/>
    </source>
</evidence>
<dbReference type="Gene3D" id="1.25.10.90">
    <property type="match status" value="1"/>
</dbReference>
<gene>
    <name evidence="22" type="ORF">OSTQU699_LOCUS8966</name>
</gene>
<dbReference type="InterPro" id="IPR057326">
    <property type="entry name" value="KR_dom"/>
</dbReference>
<dbReference type="EC" id="1.3.1.38" evidence="13"/>
<accession>A0A8S1JBX0</accession>
<evidence type="ECO:0000256" key="5">
    <source>
        <dbReference type="ARBA" id="ARBA00022832"/>
    </source>
</evidence>
<dbReference type="SMART" id="SM00822">
    <property type="entry name" value="PKS_KR"/>
    <property type="match status" value="1"/>
</dbReference>
<comment type="catalytic activity">
    <reaction evidence="15">
        <text>(2E)-dodecenoyl-CoA + NADPH + H(+) = dodecanoyl-CoA + NADP(+)</text>
        <dbReference type="Rhea" id="RHEA:44964"/>
        <dbReference type="ChEBI" id="CHEBI:15378"/>
        <dbReference type="ChEBI" id="CHEBI:57330"/>
        <dbReference type="ChEBI" id="CHEBI:57375"/>
        <dbReference type="ChEBI" id="CHEBI:57783"/>
        <dbReference type="ChEBI" id="CHEBI:58349"/>
    </reaction>
    <physiologicalReaction direction="left-to-right" evidence="15">
        <dbReference type="Rhea" id="RHEA:44965"/>
    </physiologicalReaction>
</comment>
<dbReference type="GO" id="GO:0006633">
    <property type="term" value="P:fatty acid biosynthetic process"/>
    <property type="evidence" value="ECO:0007669"/>
    <property type="project" value="UniProtKB-KW"/>
</dbReference>
<evidence type="ECO:0000256" key="4">
    <source>
        <dbReference type="ARBA" id="ARBA00022553"/>
    </source>
</evidence>
<comment type="catalytic activity">
    <reaction evidence="17">
        <text>(2E)-hexenoyl-CoA + NADPH + H(+) = hexanoyl-CoA + NADP(+)</text>
        <dbReference type="Rhea" id="RHEA:44956"/>
        <dbReference type="ChEBI" id="CHEBI:15378"/>
        <dbReference type="ChEBI" id="CHEBI:57783"/>
        <dbReference type="ChEBI" id="CHEBI:58349"/>
        <dbReference type="ChEBI" id="CHEBI:62077"/>
        <dbReference type="ChEBI" id="CHEBI:62620"/>
    </reaction>
    <physiologicalReaction direction="left-to-right" evidence="17">
        <dbReference type="Rhea" id="RHEA:44957"/>
    </physiologicalReaction>
</comment>
<evidence type="ECO:0000259" key="21">
    <source>
        <dbReference type="SMART" id="SM00822"/>
    </source>
</evidence>
<evidence type="ECO:0000313" key="23">
    <source>
        <dbReference type="Proteomes" id="UP000708148"/>
    </source>
</evidence>
<dbReference type="InterPro" id="IPR036291">
    <property type="entry name" value="NAD(P)-bd_dom_sf"/>
</dbReference>
<keyword evidence="9" id="KW-0576">Peroxisome</keyword>
<dbReference type="PANTHER" id="PTHR24317:SF7">
    <property type="entry name" value="PEROXISOMAL TRANS-2-ENOYL-COA REDUCTASE"/>
    <property type="match status" value="1"/>
</dbReference>
<evidence type="ECO:0000256" key="11">
    <source>
        <dbReference type="ARBA" id="ARBA00037124"/>
    </source>
</evidence>
<dbReference type="GO" id="GO:0019166">
    <property type="term" value="F:trans-2-enoyl-CoA reductase (NADPH) activity"/>
    <property type="evidence" value="ECO:0007669"/>
    <property type="project" value="UniProtKB-EC"/>
</dbReference>
<evidence type="ECO:0000256" key="3">
    <source>
        <dbReference type="ARBA" id="ARBA00022516"/>
    </source>
</evidence>
<keyword evidence="5" id="KW-0276">Fatty acid metabolism</keyword>
<feature type="domain" description="Ketoreductase" evidence="21">
    <location>
        <begin position="809"/>
        <end position="966"/>
    </location>
</feature>
<dbReference type="InterPro" id="IPR014825">
    <property type="entry name" value="DNA_alkylation"/>
</dbReference>
<dbReference type="GO" id="GO:0005777">
    <property type="term" value="C:peroxisome"/>
    <property type="evidence" value="ECO:0007669"/>
    <property type="project" value="UniProtKB-SubCell"/>
</dbReference>
<keyword evidence="23" id="KW-1185">Reference proteome</keyword>
<dbReference type="Gene3D" id="3.40.50.720">
    <property type="entry name" value="NAD(P)-binding Rossmann-like Domain"/>
    <property type="match status" value="1"/>
</dbReference>
<evidence type="ECO:0000256" key="1">
    <source>
        <dbReference type="ARBA" id="ARBA00004275"/>
    </source>
</evidence>
<reference evidence="22" key="1">
    <citation type="submission" date="2020-12" db="EMBL/GenBank/DDBJ databases">
        <authorList>
            <person name="Iha C."/>
        </authorList>
    </citation>
    <scope>NUCLEOTIDE SEQUENCE</scope>
</reference>
<comment type="catalytic activity">
    <reaction evidence="20">
        <text>(2E)-octenoyl-CoA + NADPH + H(+) = octanoyl-CoA + NADP(+)</text>
        <dbReference type="Rhea" id="RHEA:44952"/>
        <dbReference type="ChEBI" id="CHEBI:15378"/>
        <dbReference type="ChEBI" id="CHEBI:57386"/>
        <dbReference type="ChEBI" id="CHEBI:57783"/>
        <dbReference type="ChEBI" id="CHEBI:58349"/>
        <dbReference type="ChEBI" id="CHEBI:62242"/>
    </reaction>
    <physiologicalReaction direction="left-to-right" evidence="20">
        <dbReference type="Rhea" id="RHEA:44953"/>
    </physiologicalReaction>
</comment>
<dbReference type="InterPro" id="IPR002347">
    <property type="entry name" value="SDR_fam"/>
</dbReference>
<evidence type="ECO:0000256" key="7">
    <source>
        <dbReference type="ARBA" id="ARBA00023002"/>
    </source>
</evidence>
<dbReference type="PRINTS" id="PR00081">
    <property type="entry name" value="GDHRDH"/>
</dbReference>
<protein>
    <recommendedName>
        <fullName evidence="14">Peroxisomal trans-2-enoyl-CoA reductase</fullName>
        <ecNumber evidence="13">1.3.1.38</ecNumber>
    </recommendedName>
</protein>
<dbReference type="SUPFAM" id="SSF51735">
    <property type="entry name" value="NAD(P)-binding Rossmann-fold domains"/>
    <property type="match status" value="1"/>
</dbReference>
<dbReference type="CDD" id="cd05369">
    <property type="entry name" value="TER_DECR_SDR_a"/>
    <property type="match status" value="1"/>
</dbReference>
<dbReference type="PANTHER" id="PTHR24317">
    <property type="entry name" value="PEROXISOMAL TRANS-2-ENOYL-COA REDUCTASE"/>
    <property type="match status" value="1"/>
</dbReference>
<comment type="caution">
    <text evidence="22">The sequence shown here is derived from an EMBL/GenBank/DDBJ whole genome shotgun (WGS) entry which is preliminary data.</text>
</comment>
<keyword evidence="3" id="KW-0444">Lipid biosynthesis</keyword>
<evidence type="ECO:0000256" key="13">
    <source>
        <dbReference type="ARBA" id="ARBA00038849"/>
    </source>
</evidence>
<dbReference type="Pfam" id="PF13561">
    <property type="entry name" value="adh_short_C2"/>
    <property type="match status" value="1"/>
</dbReference>
<dbReference type="Pfam" id="PF05960">
    <property type="entry name" value="DUF885"/>
    <property type="match status" value="1"/>
</dbReference>
<sequence length="1081" mass="120612">MRRGEGATPCPSPQFDGEILVGIQGVVMKKLWFGLAALLLVSPVACRGDKAKVEDTSGQENVAQTNVKQAQQDAEAALEKQLDALWNLQMKRSPRWATYEGIRDYDDKLSDLSPEAEERYLQQVEAIAKEAEAIDPAALSPMSRDTRAMILMSAKNKRALQVCHTEWWSVDGLGGPQVSYLMMPVFHSIRTEKDLQNLEARYRLTGEQIDQTIANLTEGKKKGYTAVRVNVERAIAQLDALLARPVEEDPMLRIRPAKEGDSFDTTSLQAAVKDAVRPALTRYRDFLKAEILPVARDKVGISELPDGDKCYAARMQNHIGEGYTAKQLHQAGLDELEVLGKGMVEVGSELGLKSPERKEVIDWVKNNPDHYAPDAPTLVKLNEEAVARAEAAMPEYFGILPKTPVVVRELEPHRAPDAPAAYYNPPPSAEGDRPGIYYVNSYEPSTRPLFNLEALAFHEAIPGHHLQIAIAKELPDVHIWRRNVGQTAFVEGWALYAEVLAGEMNLYSSPLSEFGMYNYQAWRAARLVVDTGIHTMGWTRQQAIDFMTEHTALPENEIANEVDRSEEMTEQADDALVEAIVAHAQRRLDEQANSQLAKEMAAYMKTEMPFYGVQSPARQEILRELKREHKITDAATHMAAIKALWACEHREEKYLAVRLARAYPKLLTFGYLDLFLSMIREGSWWDFTDEIASNLVGKILENHPEETWPLMDDWLEDECMWIRRTALIAQLRFKEKTDVAWLLEACEALMHEKEFFIRKAIGWALRELSRVEPEVVREWTDANKENLSGLSYREMSYESVFRPDLFANQTIIVTGGGSGIGRCTAHELASLGASVILIGRKQEKLERVQAEIEEDGGQAVWWTCDIRDEERVTQVIKEVVEAHGTIHHLVNNAGGQYVSPLQAINKKGWDAVVSTNLTGGFMMAREVFNQSMEDSGGSIVNIIADMWRGMPGMGHSGAARAGMLNFTQTAAVEWARAGVRVNAVAPGWIASSGMDTYPDYVKATLPALRDAIPLKRFGTEAETSAAIVFLLSPAAAFITGTCLSVDGAAPLFPATFPVPDHDKSEAFDGFHRSTKLDFMDE</sequence>
<dbReference type="InterPro" id="IPR016024">
    <property type="entry name" value="ARM-type_fold"/>
</dbReference>
<evidence type="ECO:0000256" key="12">
    <source>
        <dbReference type="ARBA" id="ARBA00038622"/>
    </source>
</evidence>
<dbReference type="Pfam" id="PF08713">
    <property type="entry name" value="DNA_alkylation"/>
    <property type="match status" value="1"/>
</dbReference>
<evidence type="ECO:0000256" key="9">
    <source>
        <dbReference type="ARBA" id="ARBA00023140"/>
    </source>
</evidence>
<comment type="function">
    <text evidence="11">Participates in chain elongation of fatty acids. Catalyzes the reduction of trans-2-enoyl-CoAs of varying chain lengths from 6:1 to 16:1, having maximum activity with 10:1 CoA. Has no 2,4-dienoyl-CoA reductase activity.</text>
</comment>
<comment type="subunit">
    <text evidence="12">Interacts with PEX5, probably required to target it into peroxisomes.</text>
</comment>
<evidence type="ECO:0000256" key="16">
    <source>
        <dbReference type="ARBA" id="ARBA00048686"/>
    </source>
</evidence>
<evidence type="ECO:0000256" key="2">
    <source>
        <dbReference type="ARBA" id="ARBA00005189"/>
    </source>
</evidence>
<evidence type="ECO:0000256" key="6">
    <source>
        <dbReference type="ARBA" id="ARBA00022857"/>
    </source>
</evidence>
<dbReference type="AlphaFoldDB" id="A0A8S1JBX0"/>
<dbReference type="CDD" id="cd07064">
    <property type="entry name" value="AlkD_like_1"/>
    <property type="match status" value="1"/>
</dbReference>
<dbReference type="FunFam" id="3.40.50.720:FF:000084">
    <property type="entry name" value="Short-chain dehydrogenase reductase"/>
    <property type="match status" value="1"/>
</dbReference>
<evidence type="ECO:0000256" key="17">
    <source>
        <dbReference type="ARBA" id="ARBA00049108"/>
    </source>
</evidence>
<organism evidence="22 23">
    <name type="scientific">Ostreobium quekettii</name>
    <dbReference type="NCBI Taxonomy" id="121088"/>
    <lineage>
        <taxon>Eukaryota</taxon>
        <taxon>Viridiplantae</taxon>
        <taxon>Chlorophyta</taxon>
        <taxon>core chlorophytes</taxon>
        <taxon>Ulvophyceae</taxon>
        <taxon>TCBD clade</taxon>
        <taxon>Bryopsidales</taxon>
        <taxon>Ostreobineae</taxon>
        <taxon>Ostreobiaceae</taxon>
        <taxon>Ostreobium</taxon>
    </lineage>
</organism>
<keyword evidence="4" id="KW-0597">Phosphoprotein</keyword>
<proteinExistence type="predicted"/>
<dbReference type="EMBL" id="CAJHUC010002325">
    <property type="protein sequence ID" value="CAD7703609.1"/>
    <property type="molecule type" value="Genomic_DNA"/>
</dbReference>
<keyword evidence="8" id="KW-0443">Lipid metabolism</keyword>
<comment type="pathway">
    <text evidence="2">Lipid metabolism.</text>
</comment>
<dbReference type="InterPro" id="IPR052388">
    <property type="entry name" value="Peroxisomal_t2-enoyl-CoA_red"/>
</dbReference>